<keyword evidence="9" id="KW-0472">Membrane</keyword>
<dbReference type="PROSITE" id="PS50893">
    <property type="entry name" value="ABC_TRANSPORTER_2"/>
    <property type="match status" value="2"/>
</dbReference>
<comment type="caution">
    <text evidence="11">The sequence shown here is derived from an EMBL/GenBank/DDBJ whole genome shotgun (WGS) entry which is preliminary data.</text>
</comment>
<keyword evidence="6" id="KW-0547">Nucleotide-binding</keyword>
<evidence type="ECO:0000313" key="11">
    <source>
        <dbReference type="EMBL" id="PSJ64723.1"/>
    </source>
</evidence>
<dbReference type="InterPro" id="IPR027417">
    <property type="entry name" value="P-loop_NTPase"/>
</dbReference>
<accession>A0A2P7SQH4</accession>
<name>A0A2P7SQH4_9HYPH</name>
<keyword evidence="2" id="KW-0813">Transport</keyword>
<keyword evidence="12" id="KW-1185">Reference proteome</keyword>
<dbReference type="AlphaFoldDB" id="A0A2P7SQH4"/>
<dbReference type="PROSITE" id="PS00211">
    <property type="entry name" value="ABC_TRANSPORTER_1"/>
    <property type="match status" value="1"/>
</dbReference>
<dbReference type="InterPro" id="IPR003593">
    <property type="entry name" value="AAA+_ATPase"/>
</dbReference>
<keyword evidence="3" id="KW-1003">Cell membrane</keyword>
<dbReference type="SMART" id="SM00382">
    <property type="entry name" value="AAA"/>
    <property type="match status" value="2"/>
</dbReference>
<evidence type="ECO:0000256" key="9">
    <source>
        <dbReference type="ARBA" id="ARBA00023136"/>
    </source>
</evidence>
<proteinExistence type="inferred from homology"/>
<evidence type="ECO:0000256" key="6">
    <source>
        <dbReference type="ARBA" id="ARBA00022741"/>
    </source>
</evidence>
<dbReference type="RefSeq" id="WP_106770767.1">
    <property type="nucleotide sequence ID" value="NZ_PXYK01000003.1"/>
</dbReference>
<keyword evidence="7 11" id="KW-0067">ATP-binding</keyword>
<dbReference type="Pfam" id="PF00005">
    <property type="entry name" value="ABC_tran"/>
    <property type="match status" value="2"/>
</dbReference>
<evidence type="ECO:0000256" key="2">
    <source>
        <dbReference type="ARBA" id="ARBA00022448"/>
    </source>
</evidence>
<feature type="domain" description="ABC transporter" evidence="10">
    <location>
        <begin position="265"/>
        <end position="508"/>
    </location>
</feature>
<dbReference type="Proteomes" id="UP000241229">
    <property type="component" value="Unassembled WGS sequence"/>
</dbReference>
<evidence type="ECO:0000256" key="7">
    <source>
        <dbReference type="ARBA" id="ARBA00022840"/>
    </source>
</evidence>
<gene>
    <name evidence="11" type="ORF">C7I84_03455</name>
</gene>
<organism evidence="11 12">
    <name type="scientific">Kumtagia ephedrae</name>
    <dbReference type="NCBI Taxonomy" id="2116701"/>
    <lineage>
        <taxon>Bacteria</taxon>
        <taxon>Pseudomonadati</taxon>
        <taxon>Pseudomonadota</taxon>
        <taxon>Alphaproteobacteria</taxon>
        <taxon>Hyphomicrobiales</taxon>
        <taxon>Phyllobacteriaceae</taxon>
        <taxon>Kumtagia</taxon>
    </lineage>
</organism>
<comment type="similarity">
    <text evidence="1">Belongs to the ABC transporter superfamily.</text>
</comment>
<dbReference type="EMBL" id="PXYK01000003">
    <property type="protein sequence ID" value="PSJ64723.1"/>
    <property type="molecule type" value="Genomic_DNA"/>
</dbReference>
<dbReference type="Gene3D" id="3.40.50.300">
    <property type="entry name" value="P-loop containing nucleotide triphosphate hydrolases"/>
    <property type="match status" value="2"/>
</dbReference>
<evidence type="ECO:0000256" key="4">
    <source>
        <dbReference type="ARBA" id="ARBA00022597"/>
    </source>
</evidence>
<dbReference type="SUPFAM" id="SSF52540">
    <property type="entry name" value="P-loop containing nucleoside triphosphate hydrolases"/>
    <property type="match status" value="2"/>
</dbReference>
<dbReference type="OrthoDB" id="39350at2"/>
<dbReference type="GO" id="GO:0016887">
    <property type="term" value="F:ATP hydrolysis activity"/>
    <property type="evidence" value="ECO:0007669"/>
    <property type="project" value="InterPro"/>
</dbReference>
<keyword evidence="4" id="KW-0762">Sugar transport</keyword>
<feature type="domain" description="ABC transporter" evidence="10">
    <location>
        <begin position="10"/>
        <end position="251"/>
    </location>
</feature>
<keyword evidence="5" id="KW-0677">Repeat</keyword>
<evidence type="ECO:0000256" key="5">
    <source>
        <dbReference type="ARBA" id="ARBA00022737"/>
    </source>
</evidence>
<sequence length="508" mass="55202">MSAAAVQPVLSLVGVDKRFPGVHALKGVSIDIRPGEVVGLIGENGAGKSTLMKILSGVYQHDSGEILKEGKPTRFHDAADANSKGIGMVFQEQSLLTNLTVGENIYLGNEKQFTRLGIVDWRRLYAAAARQLAKVKVDVDPRTRTDELGFATRQMVELAKALTLEENAAGHLVILLDEPTSVLERAEIDILFARVRALKARASFIFVSHRLDEVLELSDRIYVMKDGAVVGELEAAGADVTRLHQMMVGRSLQAEYYREPLQKPHRSDVMLKADGLTLAGAYKDISFKLHAGEILGIAGVIGSGREELTRTLAGFAPHGGGRLVVEAKEAVLRTPAEAVDAGIGYIPRERRVEGLVLFLPVAANITLADLGGLTRHGLIDAREERRLASNWVDRLKIRTPSINALCLNLSGGNQQKVVLAKWLNARVKILILDHPTRGLDVGAKEEVYELVRAVTAEGVAVLLTSDTLEETIGLSHTVLVMRDGEITHRTSANPGEKPRQVDLIGHMV</sequence>
<evidence type="ECO:0000256" key="3">
    <source>
        <dbReference type="ARBA" id="ARBA00022475"/>
    </source>
</evidence>
<evidence type="ECO:0000256" key="1">
    <source>
        <dbReference type="ARBA" id="ARBA00005417"/>
    </source>
</evidence>
<evidence type="ECO:0000259" key="10">
    <source>
        <dbReference type="PROSITE" id="PS50893"/>
    </source>
</evidence>
<dbReference type="InterPro" id="IPR017871">
    <property type="entry name" value="ABC_transporter-like_CS"/>
</dbReference>
<dbReference type="CDD" id="cd03216">
    <property type="entry name" value="ABC_Carb_Monos_I"/>
    <property type="match status" value="1"/>
</dbReference>
<dbReference type="InterPro" id="IPR003439">
    <property type="entry name" value="ABC_transporter-like_ATP-bd"/>
</dbReference>
<reference evidence="11 12" key="1">
    <citation type="submission" date="2018-03" db="EMBL/GenBank/DDBJ databases">
        <title>The draft genome of Mesorhizobium sp. 6GN-30.</title>
        <authorList>
            <person name="Liu L."/>
            <person name="Li L."/>
            <person name="Wang T."/>
            <person name="Zhang X."/>
            <person name="Liang L."/>
        </authorList>
    </citation>
    <scope>NUCLEOTIDE SEQUENCE [LARGE SCALE GENOMIC DNA]</scope>
    <source>
        <strain evidence="11 12">6GN30</strain>
    </source>
</reference>
<evidence type="ECO:0000313" key="12">
    <source>
        <dbReference type="Proteomes" id="UP000241229"/>
    </source>
</evidence>
<dbReference type="GO" id="GO:0005524">
    <property type="term" value="F:ATP binding"/>
    <property type="evidence" value="ECO:0007669"/>
    <property type="project" value="UniProtKB-KW"/>
</dbReference>
<dbReference type="InterPro" id="IPR050107">
    <property type="entry name" value="ABC_carbohydrate_import_ATPase"/>
</dbReference>
<protein>
    <submittedName>
        <fullName evidence="11">Sugar ABC transporter ATP-binding protein</fullName>
    </submittedName>
</protein>
<keyword evidence="8" id="KW-1278">Translocase</keyword>
<dbReference type="CDD" id="cd03215">
    <property type="entry name" value="ABC_Carb_Monos_II"/>
    <property type="match status" value="1"/>
</dbReference>
<evidence type="ECO:0000256" key="8">
    <source>
        <dbReference type="ARBA" id="ARBA00022967"/>
    </source>
</evidence>
<dbReference type="PANTHER" id="PTHR43790">
    <property type="entry name" value="CARBOHYDRATE TRANSPORT ATP-BINDING PROTEIN MG119-RELATED"/>
    <property type="match status" value="1"/>
</dbReference>
<dbReference type="PANTHER" id="PTHR43790:SF3">
    <property type="entry name" value="D-ALLOSE IMPORT ATP-BINDING PROTEIN ALSA-RELATED"/>
    <property type="match status" value="1"/>
</dbReference>